<feature type="transmembrane region" description="Helical" evidence="2">
    <location>
        <begin position="26"/>
        <end position="44"/>
    </location>
</feature>
<feature type="compositionally biased region" description="Basic and acidic residues" evidence="1">
    <location>
        <begin position="214"/>
        <end position="230"/>
    </location>
</feature>
<evidence type="ECO:0000313" key="4">
    <source>
        <dbReference type="Proteomes" id="UP000179227"/>
    </source>
</evidence>
<organism evidence="3 4">
    <name type="scientific">Candidatus Curtissbacteria bacterium RIFCSPLOWO2_01_FULL_42_26</name>
    <dbReference type="NCBI Taxonomy" id="1797729"/>
    <lineage>
        <taxon>Bacteria</taxon>
        <taxon>Candidatus Curtissiibacteriota</taxon>
    </lineage>
</organism>
<proteinExistence type="predicted"/>
<dbReference type="AlphaFoldDB" id="A0A1F5I274"/>
<accession>A0A1F5I274</accession>
<evidence type="ECO:0000256" key="2">
    <source>
        <dbReference type="SAM" id="Phobius"/>
    </source>
</evidence>
<dbReference type="EMBL" id="MFBS01000010">
    <property type="protein sequence ID" value="OGE10494.1"/>
    <property type="molecule type" value="Genomic_DNA"/>
</dbReference>
<dbReference type="STRING" id="1797729.A3A60_03045"/>
<feature type="compositionally biased region" description="Basic and acidic residues" evidence="1">
    <location>
        <begin position="183"/>
        <end position="197"/>
    </location>
</feature>
<evidence type="ECO:0008006" key="5">
    <source>
        <dbReference type="Google" id="ProtNLM"/>
    </source>
</evidence>
<evidence type="ECO:0000256" key="1">
    <source>
        <dbReference type="SAM" id="MobiDB-lite"/>
    </source>
</evidence>
<keyword evidence="2" id="KW-0812">Transmembrane</keyword>
<reference evidence="3 4" key="1">
    <citation type="journal article" date="2016" name="Nat. Commun.">
        <title>Thousands of microbial genomes shed light on interconnected biogeochemical processes in an aquifer system.</title>
        <authorList>
            <person name="Anantharaman K."/>
            <person name="Brown C.T."/>
            <person name="Hug L.A."/>
            <person name="Sharon I."/>
            <person name="Castelle C.J."/>
            <person name="Probst A.J."/>
            <person name="Thomas B.C."/>
            <person name="Singh A."/>
            <person name="Wilkins M.J."/>
            <person name="Karaoz U."/>
            <person name="Brodie E.L."/>
            <person name="Williams K.H."/>
            <person name="Hubbard S.S."/>
            <person name="Banfield J.F."/>
        </authorList>
    </citation>
    <scope>NUCLEOTIDE SEQUENCE [LARGE SCALE GENOMIC DNA]</scope>
</reference>
<dbReference type="SUPFAM" id="SSF49464">
    <property type="entry name" value="Carboxypeptidase regulatory domain-like"/>
    <property type="match status" value="1"/>
</dbReference>
<protein>
    <recommendedName>
        <fullName evidence="5">Carboxypeptidase regulatory-like domain-containing protein</fullName>
    </recommendedName>
</protein>
<keyword evidence="2" id="KW-1133">Transmembrane helix</keyword>
<feature type="region of interest" description="Disordered" evidence="1">
    <location>
        <begin position="183"/>
        <end position="237"/>
    </location>
</feature>
<keyword evidence="2" id="KW-0472">Membrane</keyword>
<name>A0A1F5I274_9BACT</name>
<feature type="compositionally biased region" description="Low complexity" evidence="1">
    <location>
        <begin position="426"/>
        <end position="446"/>
    </location>
</feature>
<dbReference type="InterPro" id="IPR008969">
    <property type="entry name" value="CarboxyPept-like_regulatory"/>
</dbReference>
<evidence type="ECO:0000313" key="3">
    <source>
        <dbReference type="EMBL" id="OGE10494.1"/>
    </source>
</evidence>
<sequence>MEQHSVPQQISAFNFKLFGNLTSKQFITLAIPLGLAALIFFSSLPTVIRLPLSFVIGIFAFTIALVPVGGKSADQWALAFIKALTSPTQRIWIKEKEIPRFLNIVITPAQVEKIPDEFKQMSRERLLAYLGSLPKESESALDIKEQIAVADIDFSYQQPQSPQTPGPGTPQIVRFRESPVEIESPKPLRIKDREPDQKNQGPVVKPRQTTVLTPKEKPRETSLPENKEAGDLPPSVIWPNSSTFGGNYNYQISMETGQTFGPVFSTHSQVPHAKVALHARPYIVHGLEKRLTMPASSTASQRVAASPVPTVKLASETNFVIDNIIPVRTWDNRIKFLHGIGRTRARKLHFAPPPDFDLSKLPIRGEKRFELSNELKHFFKIEDDTPPVILPEEISKPEPPDTPKHKIQKTYRVLPQKTVRAPKDAQLQPAKKTPTTQKQVPTFTPQFGKSQGKKPQTPVVSSAQIIPLTSTPNIISGLVTDAVNSTISGAVLVIRDGHGIPIRALKTNKLGQFLSATPLPKGDYAIETEIEGYQFKTIKLKVEDKVIVPIHIQADSGPVTN</sequence>
<comment type="caution">
    <text evidence="3">The sequence shown here is derived from an EMBL/GenBank/DDBJ whole genome shotgun (WGS) entry which is preliminary data.</text>
</comment>
<gene>
    <name evidence="3" type="ORF">A3A60_03045</name>
</gene>
<feature type="transmembrane region" description="Helical" evidence="2">
    <location>
        <begin position="50"/>
        <end position="68"/>
    </location>
</feature>
<dbReference type="Proteomes" id="UP000179227">
    <property type="component" value="Unassembled WGS sequence"/>
</dbReference>
<dbReference type="Pfam" id="PF12666">
    <property type="entry name" value="PrgI"/>
    <property type="match status" value="1"/>
</dbReference>
<dbReference type="InterPro" id="IPR024414">
    <property type="entry name" value="Uncharacterised_PrgI"/>
</dbReference>
<dbReference type="Gene3D" id="2.60.40.1120">
    <property type="entry name" value="Carboxypeptidase-like, regulatory domain"/>
    <property type="match status" value="1"/>
</dbReference>
<feature type="region of interest" description="Disordered" evidence="1">
    <location>
        <begin position="422"/>
        <end position="458"/>
    </location>
</feature>